<keyword evidence="1" id="KW-0812">Transmembrane</keyword>
<accession>A0ABW1ZDP1</accession>
<sequence>MQIATALWAIALAAFTVAMVYRAHLTQHEVDELFLSDEDGSNLHHQEQEEIVRRVNWIHPFCRGAGAATAALTLLIVGVTVARALPYVHFH</sequence>
<comment type="caution">
    <text evidence="2">The sequence shown here is derived from an EMBL/GenBank/DDBJ whole genome shotgun (WGS) entry which is preliminary data.</text>
</comment>
<protein>
    <submittedName>
        <fullName evidence="2">Uncharacterized protein</fullName>
    </submittedName>
</protein>
<evidence type="ECO:0000313" key="2">
    <source>
        <dbReference type="EMBL" id="MFC6646841.1"/>
    </source>
</evidence>
<evidence type="ECO:0000313" key="3">
    <source>
        <dbReference type="Proteomes" id="UP001596391"/>
    </source>
</evidence>
<keyword evidence="1" id="KW-0472">Membrane</keyword>
<feature type="transmembrane region" description="Helical" evidence="1">
    <location>
        <begin position="65"/>
        <end position="85"/>
    </location>
</feature>
<dbReference type="Proteomes" id="UP001596391">
    <property type="component" value="Unassembled WGS sequence"/>
</dbReference>
<gene>
    <name evidence="2" type="ORF">ACFQBQ_14880</name>
</gene>
<dbReference type="RefSeq" id="WP_263371221.1">
    <property type="nucleotide sequence ID" value="NZ_JAGSYD010000002.1"/>
</dbReference>
<reference evidence="3" key="1">
    <citation type="journal article" date="2019" name="Int. J. Syst. Evol. Microbiol.">
        <title>The Global Catalogue of Microorganisms (GCM) 10K type strain sequencing project: providing services to taxonomists for standard genome sequencing and annotation.</title>
        <authorList>
            <consortium name="The Broad Institute Genomics Platform"/>
            <consortium name="The Broad Institute Genome Sequencing Center for Infectious Disease"/>
            <person name="Wu L."/>
            <person name="Ma J."/>
        </authorList>
    </citation>
    <scope>NUCLEOTIDE SEQUENCE [LARGE SCALE GENOMIC DNA]</scope>
    <source>
        <strain evidence="3">CGMCC 1.16026</strain>
    </source>
</reference>
<organism evidence="2 3">
    <name type="scientific">Granulicella cerasi</name>
    <dbReference type="NCBI Taxonomy" id="741063"/>
    <lineage>
        <taxon>Bacteria</taxon>
        <taxon>Pseudomonadati</taxon>
        <taxon>Acidobacteriota</taxon>
        <taxon>Terriglobia</taxon>
        <taxon>Terriglobales</taxon>
        <taxon>Acidobacteriaceae</taxon>
        <taxon>Granulicella</taxon>
    </lineage>
</organism>
<keyword evidence="3" id="KW-1185">Reference proteome</keyword>
<proteinExistence type="predicted"/>
<keyword evidence="1" id="KW-1133">Transmembrane helix</keyword>
<name>A0ABW1ZDP1_9BACT</name>
<dbReference type="EMBL" id="JBHSWI010000001">
    <property type="protein sequence ID" value="MFC6646841.1"/>
    <property type="molecule type" value="Genomic_DNA"/>
</dbReference>
<evidence type="ECO:0000256" key="1">
    <source>
        <dbReference type="SAM" id="Phobius"/>
    </source>
</evidence>